<accession>A0A6S7BVL3</accession>
<protein>
    <recommendedName>
        <fullName evidence="1">AB hydrolase-1 domain-containing protein</fullName>
    </recommendedName>
</protein>
<dbReference type="Gene3D" id="3.40.50.1820">
    <property type="entry name" value="alpha/beta hydrolase"/>
    <property type="match status" value="1"/>
</dbReference>
<evidence type="ECO:0000313" key="2">
    <source>
        <dbReference type="EMBL" id="CAB3800543.1"/>
    </source>
</evidence>
<sequence length="104" mass="11438">MLALPEDPNIAAAITAPVGALGCAGKFAWPISERDLATRLHRLTAPLLLVWGRNDKLAPAAHVDEWRAQLSDRRATVVDNCRHIPQFETPQETMAAVSNFLQLE</sequence>
<reference evidence="2 3" key="1">
    <citation type="submission" date="2020-04" db="EMBL/GenBank/DDBJ databases">
        <authorList>
            <person name="De Canck E."/>
        </authorList>
    </citation>
    <scope>NUCLEOTIDE SEQUENCE [LARGE SCALE GENOMIC DNA]</scope>
    <source>
        <strain evidence="2 3">LMG 28614</strain>
    </source>
</reference>
<feature type="domain" description="AB hydrolase-1" evidence="1">
    <location>
        <begin position="31"/>
        <end position="89"/>
    </location>
</feature>
<dbReference type="InterPro" id="IPR000073">
    <property type="entry name" value="AB_hydrolase_1"/>
</dbReference>
<evidence type="ECO:0000313" key="3">
    <source>
        <dbReference type="Proteomes" id="UP000494365"/>
    </source>
</evidence>
<gene>
    <name evidence="2" type="ORF">LMG28614_05208</name>
</gene>
<dbReference type="Pfam" id="PF00561">
    <property type="entry name" value="Abhydrolase_1"/>
    <property type="match status" value="1"/>
</dbReference>
<dbReference type="AlphaFoldDB" id="A0A6S7BVL3"/>
<name>A0A6S7BVL3_9BURK</name>
<dbReference type="SUPFAM" id="SSF53474">
    <property type="entry name" value="alpha/beta-Hydrolases"/>
    <property type="match status" value="1"/>
</dbReference>
<dbReference type="RefSeq" id="WP_175152241.1">
    <property type="nucleotide sequence ID" value="NZ_CADIKK010000028.1"/>
</dbReference>
<dbReference type="EMBL" id="CADIKK010000028">
    <property type="protein sequence ID" value="CAB3800543.1"/>
    <property type="molecule type" value="Genomic_DNA"/>
</dbReference>
<dbReference type="Proteomes" id="UP000494365">
    <property type="component" value="Unassembled WGS sequence"/>
</dbReference>
<organism evidence="2 3">
    <name type="scientific">Paraburkholderia ultramafica</name>
    <dbReference type="NCBI Taxonomy" id="1544867"/>
    <lineage>
        <taxon>Bacteria</taxon>
        <taxon>Pseudomonadati</taxon>
        <taxon>Pseudomonadota</taxon>
        <taxon>Betaproteobacteria</taxon>
        <taxon>Burkholderiales</taxon>
        <taxon>Burkholderiaceae</taxon>
        <taxon>Paraburkholderia</taxon>
    </lineage>
</organism>
<keyword evidence="3" id="KW-1185">Reference proteome</keyword>
<evidence type="ECO:0000259" key="1">
    <source>
        <dbReference type="Pfam" id="PF00561"/>
    </source>
</evidence>
<dbReference type="PANTHER" id="PTHR46438">
    <property type="entry name" value="ALPHA/BETA-HYDROLASES SUPERFAMILY PROTEIN"/>
    <property type="match status" value="1"/>
</dbReference>
<proteinExistence type="predicted"/>
<dbReference type="InterPro" id="IPR029058">
    <property type="entry name" value="AB_hydrolase_fold"/>
</dbReference>